<dbReference type="AlphaFoldDB" id="A0AAU7ZSF8"/>
<dbReference type="InterPro" id="IPR008687">
    <property type="entry name" value="MobC"/>
</dbReference>
<reference evidence="2" key="2">
    <citation type="journal article" date="2024" name="Environ. Microbiol.">
        <title>Genome analysis and description of Tunturibacter gen. nov. expands the diversity of Terriglobia in tundra soils.</title>
        <authorList>
            <person name="Messyasz A."/>
            <person name="Mannisto M.K."/>
            <person name="Kerkhof L.J."/>
            <person name="Haggblom M.M."/>
        </authorList>
    </citation>
    <scope>NUCLEOTIDE SEQUENCE</scope>
    <source>
        <strain evidence="2">X5P6</strain>
    </source>
</reference>
<organism evidence="2">
    <name type="scientific">Tunturiibacter psychrotolerans</name>
    <dbReference type="NCBI Taxonomy" id="3069686"/>
    <lineage>
        <taxon>Bacteria</taxon>
        <taxon>Pseudomonadati</taxon>
        <taxon>Acidobacteriota</taxon>
        <taxon>Terriglobia</taxon>
        <taxon>Terriglobales</taxon>
        <taxon>Acidobacteriaceae</taxon>
        <taxon>Tunturiibacter</taxon>
    </lineage>
</organism>
<dbReference type="KEGG" id="tpsc:RBB77_02960"/>
<evidence type="ECO:0000259" key="1">
    <source>
        <dbReference type="Pfam" id="PF05713"/>
    </source>
</evidence>
<sequence length="140" mass="15629">MAVIRNRGKNARNVSRKIWLSPAEAEQIRDAAGDVPVATWLRDLALGQPSKPRRLQRQETATRTPKFAGAIQPLAVAVARVGNNLNQIARAVNRDLKSRKPLDAVLIANQLAHLRHEMRDELQTVSSQFLREVNRAGKDI</sequence>
<dbReference type="RefSeq" id="WP_353064709.1">
    <property type="nucleotide sequence ID" value="NZ_CP132942.1"/>
</dbReference>
<dbReference type="Pfam" id="PF05713">
    <property type="entry name" value="MobC"/>
    <property type="match status" value="1"/>
</dbReference>
<feature type="domain" description="Bacterial mobilisation" evidence="1">
    <location>
        <begin position="78"/>
        <end position="97"/>
    </location>
</feature>
<accession>A0AAU7ZSF8</accession>
<reference evidence="2" key="1">
    <citation type="submission" date="2023-08" db="EMBL/GenBank/DDBJ databases">
        <authorList>
            <person name="Messyasz A."/>
            <person name="Mannisto M.K."/>
            <person name="Kerkhof L.J."/>
            <person name="Haggblom M."/>
        </authorList>
    </citation>
    <scope>NUCLEOTIDE SEQUENCE</scope>
    <source>
        <strain evidence="2">X5P6</strain>
    </source>
</reference>
<gene>
    <name evidence="2" type="primary">mobC</name>
    <name evidence="2" type="ORF">RBB77_02960</name>
</gene>
<dbReference type="EMBL" id="CP132942">
    <property type="protein sequence ID" value="XCB33865.1"/>
    <property type="molecule type" value="Genomic_DNA"/>
</dbReference>
<proteinExistence type="predicted"/>
<name>A0AAU7ZSF8_9BACT</name>
<evidence type="ECO:0000313" key="2">
    <source>
        <dbReference type="EMBL" id="XCB33865.1"/>
    </source>
</evidence>
<protein>
    <submittedName>
        <fullName evidence="2">Plasmid mobilization relaxosome protein MobC</fullName>
    </submittedName>
</protein>